<gene>
    <name evidence="3" type="ORF">HNO88_003638</name>
</gene>
<dbReference type="RefSeq" id="WP_184248824.1">
    <property type="nucleotide sequence ID" value="NZ_JACHLR010000019.1"/>
</dbReference>
<dbReference type="GO" id="GO:0050664">
    <property type="term" value="F:oxidoreductase activity, acting on NAD(P)H, oxygen as acceptor"/>
    <property type="evidence" value="ECO:0007669"/>
    <property type="project" value="TreeGrafter"/>
</dbReference>
<evidence type="ECO:0000256" key="2">
    <source>
        <dbReference type="ARBA" id="ARBA00023002"/>
    </source>
</evidence>
<dbReference type="SUPFAM" id="SSF51735">
    <property type="entry name" value="NAD(P)-binding Rossmann-fold domains"/>
    <property type="match status" value="1"/>
</dbReference>
<accession>A0A7W7KD34</accession>
<evidence type="ECO:0000313" key="4">
    <source>
        <dbReference type="Proteomes" id="UP000555448"/>
    </source>
</evidence>
<dbReference type="PANTHER" id="PTHR43008">
    <property type="entry name" value="BENZIL REDUCTASE"/>
    <property type="match status" value="1"/>
</dbReference>
<dbReference type="AlphaFoldDB" id="A0A7W7KD34"/>
<dbReference type="EMBL" id="JACHLR010000019">
    <property type="protein sequence ID" value="MBB4860295.1"/>
    <property type="molecule type" value="Genomic_DNA"/>
</dbReference>
<evidence type="ECO:0000256" key="1">
    <source>
        <dbReference type="ARBA" id="ARBA00006484"/>
    </source>
</evidence>
<dbReference type="FunFam" id="3.40.50.720:FF:000084">
    <property type="entry name" value="Short-chain dehydrogenase reductase"/>
    <property type="match status" value="1"/>
</dbReference>
<reference evidence="3 4" key="1">
    <citation type="submission" date="2020-08" db="EMBL/GenBank/DDBJ databases">
        <title>Functional genomics of gut bacteria from endangered species of beetles.</title>
        <authorList>
            <person name="Carlos-Shanley C."/>
        </authorList>
    </citation>
    <scope>NUCLEOTIDE SEQUENCE [LARGE SCALE GENOMIC DNA]</scope>
    <source>
        <strain evidence="3 4">S00245</strain>
    </source>
</reference>
<comment type="similarity">
    <text evidence="1">Belongs to the short-chain dehydrogenases/reductases (SDR) family.</text>
</comment>
<proteinExistence type="inferred from homology"/>
<keyword evidence="2" id="KW-0560">Oxidoreductase</keyword>
<dbReference type="Proteomes" id="UP000555448">
    <property type="component" value="Unassembled WGS sequence"/>
</dbReference>
<sequence>MEDVLKIDKLFSVEGKVAAITGGASGIGLIIAKALVANGARVRLIDLNPSAIDAAVAQLGTQASGVVANVVDRASLDEAFAAIDEECGGIDIVFANAGVGGNPGFGAAPEGQNAAGTIDGGSDAEWKQVLDVNVMGVRNTLASAARAMKRHGRGGKIVITSSCAALMNVPFVSTVYHASKAAVSHMGRQVAIELAPFGIHVNMISPANFVTGIGDGSMQDGNVQNIFARTSLLGRMARLDEVVGVALLFASDASSYLTGLEIPVDGGSLIAGRQG</sequence>
<dbReference type="PRINTS" id="PR00080">
    <property type="entry name" value="SDRFAMILY"/>
</dbReference>
<keyword evidence="4" id="KW-1185">Reference proteome</keyword>
<organism evidence="3 4">
    <name type="scientific">Novosphingobium chloroacetimidivorans</name>
    <dbReference type="NCBI Taxonomy" id="1428314"/>
    <lineage>
        <taxon>Bacteria</taxon>
        <taxon>Pseudomonadati</taxon>
        <taxon>Pseudomonadota</taxon>
        <taxon>Alphaproteobacteria</taxon>
        <taxon>Sphingomonadales</taxon>
        <taxon>Sphingomonadaceae</taxon>
        <taxon>Novosphingobium</taxon>
    </lineage>
</organism>
<dbReference type="Pfam" id="PF13561">
    <property type="entry name" value="adh_short_C2"/>
    <property type="match status" value="1"/>
</dbReference>
<evidence type="ECO:0000313" key="3">
    <source>
        <dbReference type="EMBL" id="MBB4860295.1"/>
    </source>
</evidence>
<dbReference type="PRINTS" id="PR00081">
    <property type="entry name" value="GDHRDH"/>
</dbReference>
<comment type="caution">
    <text evidence="3">The sequence shown here is derived from an EMBL/GenBank/DDBJ whole genome shotgun (WGS) entry which is preliminary data.</text>
</comment>
<dbReference type="Gene3D" id="3.40.50.720">
    <property type="entry name" value="NAD(P)-binding Rossmann-like Domain"/>
    <property type="match status" value="1"/>
</dbReference>
<dbReference type="PANTHER" id="PTHR43008:SF4">
    <property type="entry name" value="CHAIN DEHYDROGENASE, PUTATIVE (AFU_ORTHOLOGUE AFUA_4G08710)-RELATED"/>
    <property type="match status" value="1"/>
</dbReference>
<name>A0A7W7KD34_9SPHN</name>
<dbReference type="InterPro" id="IPR002347">
    <property type="entry name" value="SDR_fam"/>
</dbReference>
<dbReference type="InterPro" id="IPR036291">
    <property type="entry name" value="NAD(P)-bd_dom_sf"/>
</dbReference>
<protein>
    <submittedName>
        <fullName evidence="3">NAD(P)-dependent dehydrogenase (Short-subunit alcohol dehydrogenase family)</fullName>
    </submittedName>
</protein>